<protein>
    <submittedName>
        <fullName evidence="2">Uncharacterized protein</fullName>
    </submittedName>
</protein>
<dbReference type="InterPro" id="IPR023213">
    <property type="entry name" value="CAT-like_dom_sf"/>
</dbReference>
<organism evidence="2">
    <name type="scientific">Pyricularia oryzae (strain Y34)</name>
    <name type="common">Rice blast fungus</name>
    <name type="synonym">Magnaporthe oryzae</name>
    <dbReference type="NCBI Taxonomy" id="1143189"/>
    <lineage>
        <taxon>Eukaryota</taxon>
        <taxon>Fungi</taxon>
        <taxon>Dikarya</taxon>
        <taxon>Ascomycota</taxon>
        <taxon>Pezizomycotina</taxon>
        <taxon>Sordariomycetes</taxon>
        <taxon>Sordariomycetidae</taxon>
        <taxon>Magnaporthales</taxon>
        <taxon>Pyriculariaceae</taxon>
        <taxon>Pyricularia</taxon>
    </lineage>
</organism>
<accession>A0AA97PFA7</accession>
<feature type="region of interest" description="Disordered" evidence="1">
    <location>
        <begin position="205"/>
        <end position="254"/>
    </location>
</feature>
<dbReference type="AlphaFoldDB" id="A0AA97PFA7"/>
<dbReference type="Gene3D" id="3.30.559.10">
    <property type="entry name" value="Chloramphenicol acetyltransferase-like domain"/>
    <property type="match status" value="1"/>
</dbReference>
<name>A0AA97PFA7_PYRO3</name>
<evidence type="ECO:0000256" key="1">
    <source>
        <dbReference type="SAM" id="MobiDB-lite"/>
    </source>
</evidence>
<feature type="compositionally biased region" description="Basic and acidic residues" evidence="1">
    <location>
        <begin position="244"/>
        <end position="254"/>
    </location>
</feature>
<sequence length="254" mass="28266">MMGWTMLKFDQVLDPVKLQETLVSLIKTGDWRKLGGRLRRNEKGHLVIRVPKEFTEQRPAVGFSHAVHYCRVQDHELGRQLPTYEPEEINLAPSPTKFHEFAQPSGVPKCLDDYLRSDLPQLWLHIVSFEDATLTCLTWPHATMDGAGLSELLTAWAYTLAGLSNQYSSHYAYHVAGDAYYTRAVRRKAGVAQYMGAEARDRQDSAGSLSALEAADEQGNAGSGGPVKNGKKRAHDAFIPGDLVPDRESGRPFD</sequence>
<dbReference type="EMBL" id="JH793187">
    <property type="protein sequence ID" value="ELQ32464.1"/>
    <property type="molecule type" value="Genomic_DNA"/>
</dbReference>
<gene>
    <name evidence="2" type="ORF">OOU_Y34scaffold01147g2</name>
</gene>
<evidence type="ECO:0000313" key="2">
    <source>
        <dbReference type="EMBL" id="ELQ32464.1"/>
    </source>
</evidence>
<reference evidence="2" key="1">
    <citation type="journal article" date="2012" name="PLoS Genet.">
        <title>Comparative analysis of the genomes of two field isolates of the rice blast fungus Magnaporthe oryzae.</title>
        <authorList>
            <person name="Xue M."/>
            <person name="Yang J."/>
            <person name="Li Z."/>
            <person name="Hu S."/>
            <person name="Yao N."/>
            <person name="Dean R.A."/>
            <person name="Zhao W."/>
            <person name="Shen M."/>
            <person name="Zhang H."/>
            <person name="Li C."/>
            <person name="Liu L."/>
            <person name="Cao L."/>
            <person name="Xu X."/>
            <person name="Xing Y."/>
            <person name="Hsiang T."/>
            <person name="Zhang Z."/>
            <person name="Xu J.R."/>
            <person name="Peng Y.L."/>
        </authorList>
    </citation>
    <scope>NUCLEOTIDE SEQUENCE</scope>
    <source>
        <strain evidence="2">Y34</strain>
    </source>
</reference>
<proteinExistence type="predicted"/>
<dbReference type="Proteomes" id="UP000011086">
    <property type="component" value="Unassembled WGS sequence"/>
</dbReference>